<dbReference type="Pfam" id="PF04545">
    <property type="entry name" value="Sigma70_r4"/>
    <property type="match status" value="1"/>
</dbReference>
<name>A0A239XZ23_9FIRM</name>
<evidence type="ECO:0000313" key="6">
    <source>
        <dbReference type="EMBL" id="SNV52249.1"/>
    </source>
</evidence>
<dbReference type="AlphaFoldDB" id="A0A239XZ23"/>
<proteinExistence type="predicted"/>
<sequence length="258" mass="30487">MLISDELPNIQRCQSPEKHTDRPILQTMVCSPEVLASITDENLVRICQRRNMRVQTVLYQPWSPDEIHYDAAQIELCRRYRPLILHYTNFTMNRAFREDLEGYLWAVLVDSIYSYDTEGPVPFAGFVKAGIRYGQMNYFKHQRRQWQREIHLPDTTTDGDEKQLAMDQFASADCVEDEVLNREMEQQLRHRLVWALSRLTETQRSLLRQVYGDSKSFTAISEELNCSRQAVQQRHERAIRKLRKYLTTDFEDLADYGS</sequence>
<dbReference type="GO" id="GO:0016987">
    <property type="term" value="F:sigma factor activity"/>
    <property type="evidence" value="ECO:0007669"/>
    <property type="project" value="UniProtKB-KW"/>
</dbReference>
<dbReference type="RefSeq" id="WP_095064665.1">
    <property type="nucleotide sequence ID" value="NZ_LT906470.1"/>
</dbReference>
<dbReference type="Gene3D" id="1.20.140.160">
    <property type="match status" value="1"/>
</dbReference>
<evidence type="ECO:0000313" key="7">
    <source>
        <dbReference type="Proteomes" id="UP000214973"/>
    </source>
</evidence>
<keyword evidence="1" id="KW-0805">Transcription regulation</keyword>
<evidence type="ECO:0000256" key="4">
    <source>
        <dbReference type="ARBA" id="ARBA00023163"/>
    </source>
</evidence>
<evidence type="ECO:0000256" key="2">
    <source>
        <dbReference type="ARBA" id="ARBA00023082"/>
    </source>
</evidence>
<dbReference type="CDD" id="cd06171">
    <property type="entry name" value="Sigma70_r4"/>
    <property type="match status" value="1"/>
</dbReference>
<evidence type="ECO:0000256" key="1">
    <source>
        <dbReference type="ARBA" id="ARBA00023015"/>
    </source>
</evidence>
<dbReference type="KEGG" id="vrm:44547418_00032"/>
<dbReference type="InterPro" id="IPR014284">
    <property type="entry name" value="RNA_pol_sigma-70_dom"/>
</dbReference>
<feature type="domain" description="RNA polymerase sigma-70 region 4" evidence="5">
    <location>
        <begin position="195"/>
        <end position="244"/>
    </location>
</feature>
<dbReference type="PANTHER" id="PTHR30385">
    <property type="entry name" value="SIGMA FACTOR F FLAGELLAR"/>
    <property type="match status" value="1"/>
</dbReference>
<accession>A0A239XZ23</accession>
<evidence type="ECO:0000256" key="3">
    <source>
        <dbReference type="ARBA" id="ARBA00023125"/>
    </source>
</evidence>
<organism evidence="6 7">
    <name type="scientific">Veillonella rodentium</name>
    <dbReference type="NCBI Taxonomy" id="248315"/>
    <lineage>
        <taxon>Bacteria</taxon>
        <taxon>Bacillati</taxon>
        <taxon>Bacillota</taxon>
        <taxon>Negativicutes</taxon>
        <taxon>Veillonellales</taxon>
        <taxon>Veillonellaceae</taxon>
        <taxon>Veillonella</taxon>
    </lineage>
</organism>
<dbReference type="PANTHER" id="PTHR30385:SF7">
    <property type="entry name" value="RNA POLYMERASE SIGMA FACTOR FLIA"/>
    <property type="match status" value="1"/>
</dbReference>
<dbReference type="GO" id="GO:0006352">
    <property type="term" value="P:DNA-templated transcription initiation"/>
    <property type="evidence" value="ECO:0007669"/>
    <property type="project" value="InterPro"/>
</dbReference>
<dbReference type="NCBIfam" id="TIGR02937">
    <property type="entry name" value="sigma70-ECF"/>
    <property type="match status" value="1"/>
</dbReference>
<reference evidence="6 7" key="1">
    <citation type="submission" date="2017-06" db="EMBL/GenBank/DDBJ databases">
        <authorList>
            <consortium name="Pathogen Informatics"/>
        </authorList>
    </citation>
    <scope>NUCLEOTIDE SEQUENCE [LARGE SCALE GENOMIC DNA]</scope>
    <source>
        <strain evidence="6 7">NCTC12018</strain>
    </source>
</reference>
<dbReference type="GO" id="GO:0003677">
    <property type="term" value="F:DNA binding"/>
    <property type="evidence" value="ECO:0007669"/>
    <property type="project" value="UniProtKB-KW"/>
</dbReference>
<keyword evidence="7" id="KW-1185">Reference proteome</keyword>
<keyword evidence="4" id="KW-0804">Transcription</keyword>
<dbReference type="InterPro" id="IPR013324">
    <property type="entry name" value="RNA_pol_sigma_r3/r4-like"/>
</dbReference>
<dbReference type="SUPFAM" id="SSF88659">
    <property type="entry name" value="Sigma3 and sigma4 domains of RNA polymerase sigma factors"/>
    <property type="match status" value="1"/>
</dbReference>
<keyword evidence="3" id="KW-0238">DNA-binding</keyword>
<dbReference type="Proteomes" id="UP000214973">
    <property type="component" value="Chromosome 1"/>
</dbReference>
<dbReference type="InterPro" id="IPR007630">
    <property type="entry name" value="RNA_pol_sigma70_r4"/>
</dbReference>
<keyword evidence="2" id="KW-0731">Sigma factor</keyword>
<dbReference type="EMBL" id="LT906470">
    <property type="protein sequence ID" value="SNV52249.1"/>
    <property type="molecule type" value="Genomic_DNA"/>
</dbReference>
<protein>
    <submittedName>
        <fullName evidence="6">RNA polymerase sigma factor SigD</fullName>
    </submittedName>
</protein>
<evidence type="ECO:0000259" key="5">
    <source>
        <dbReference type="Pfam" id="PF04545"/>
    </source>
</evidence>
<gene>
    <name evidence="6" type="ORF">SAMEA44547418_00032</name>
</gene>